<keyword evidence="1" id="KW-0378">Hydrolase</keyword>
<dbReference type="OrthoDB" id="9805159at2"/>
<dbReference type="Pfam" id="PF00128">
    <property type="entry name" value="Alpha-amylase"/>
    <property type="match status" value="1"/>
</dbReference>
<dbReference type="GO" id="GO:0004553">
    <property type="term" value="F:hydrolase activity, hydrolyzing O-glycosyl compounds"/>
    <property type="evidence" value="ECO:0007669"/>
    <property type="project" value="InterPro"/>
</dbReference>
<accession>A0A2N7AVV6</accession>
<keyword evidence="5" id="KW-1185">Reference proteome</keyword>
<dbReference type="PANTHER" id="PTHR10357">
    <property type="entry name" value="ALPHA-AMYLASE FAMILY MEMBER"/>
    <property type="match status" value="1"/>
</dbReference>
<dbReference type="InterPro" id="IPR014756">
    <property type="entry name" value="Ig_E-set"/>
</dbReference>
<reference evidence="4 5" key="1">
    <citation type="submission" date="2017-05" db="EMBL/GenBank/DDBJ databases">
        <title>Lactobacillus nurukis nov., sp. nov., isolated from nuruk.</title>
        <authorList>
            <person name="Kim S.-J."/>
        </authorList>
    </citation>
    <scope>NUCLEOTIDE SEQUENCE [LARGE SCALE GENOMIC DNA]</scope>
    <source>
        <strain evidence="4 5">SYF10-1a</strain>
    </source>
</reference>
<dbReference type="SUPFAM" id="SSF81296">
    <property type="entry name" value="E set domains"/>
    <property type="match status" value="1"/>
</dbReference>
<organism evidence="4 5">
    <name type="scientific">Companilactobacillus nuruki</name>
    <dbReference type="NCBI Taxonomy" id="1993540"/>
    <lineage>
        <taxon>Bacteria</taxon>
        <taxon>Bacillati</taxon>
        <taxon>Bacillota</taxon>
        <taxon>Bacilli</taxon>
        <taxon>Lactobacillales</taxon>
        <taxon>Lactobacillaceae</taxon>
        <taxon>Companilactobacillus</taxon>
    </lineage>
</organism>
<dbReference type="InterPro" id="IPR004185">
    <property type="entry name" value="Glyco_hydro_13_lg-like_dom"/>
</dbReference>
<dbReference type="PANTHER" id="PTHR10357:SF210">
    <property type="entry name" value="MALTODEXTRIN GLUCOSIDASE"/>
    <property type="match status" value="1"/>
</dbReference>
<evidence type="ECO:0000313" key="5">
    <source>
        <dbReference type="Proteomes" id="UP000235649"/>
    </source>
</evidence>
<evidence type="ECO:0000259" key="3">
    <source>
        <dbReference type="SMART" id="SM00642"/>
    </source>
</evidence>
<evidence type="ECO:0000313" key="4">
    <source>
        <dbReference type="EMBL" id="PMD72264.1"/>
    </source>
</evidence>
<name>A0A2N7AVV6_9LACO</name>
<sequence>MNIAAIYHRPESEYAFLYKSNLLHLRLRTAHKDVEKVSVIHGDTYTIDKEKWQENSIDMKLTLKTELYDYWEIEISEPFKRAAYIFHIIGFDKTELLYGDQGYVEFSQEALNQDNNYFKLPYFHEVDRFKAPKWVKNTVWYQIFPERFANGDSTNDPENTLPWGSKDPSPQDFFGGDLKGVLDHLDHLVDLGINGIYFCPIFKASSNHKYDTIDYFEIDPSFGDKTLFKKLVNECHKRGIKIMLDAVFNHIGDDSPQWQDVIQNEDQSEYADWFHINKFPVTYTPGKNFEDATNITYDVFDTTPHMPKLNTANPEVKDYLLKVIKYWIEEFDIDAWRFDVANEIDHEFWRDVRRTCDATKKDFYLLGEIWHSSQSWLNGDQFSAVMNYAYTDSIKEYFIKNSLTTSQFMSNLNNQLMLYRKQTNQVQFNILDSHDTARILTVANNDKDLEKEVLAFTYLQPGVPCIYYGDEYGMTGGDDPGCRKCMIWDKDQQDTDLYNFFKQLVDFRKKNSVVFSEGNMNWDNHQPGVLILSRKINDHSITGIFNIGDQSRNVSINGDVLLKNLSINNSHNVDLSPKGFIIYQSKKD</sequence>
<dbReference type="Gene3D" id="3.20.20.80">
    <property type="entry name" value="Glycosidases"/>
    <property type="match status" value="1"/>
</dbReference>
<dbReference type="EMBL" id="NIPR01000007">
    <property type="protein sequence ID" value="PMD72264.1"/>
    <property type="molecule type" value="Genomic_DNA"/>
</dbReference>
<dbReference type="InterPro" id="IPR017853">
    <property type="entry name" value="GH"/>
</dbReference>
<dbReference type="AlphaFoldDB" id="A0A2N7AVV6"/>
<keyword evidence="2 4" id="KW-0326">Glycosidase</keyword>
<dbReference type="SMART" id="SM00642">
    <property type="entry name" value="Aamy"/>
    <property type="match status" value="1"/>
</dbReference>
<dbReference type="CDD" id="cd11338">
    <property type="entry name" value="AmyAc_CMD"/>
    <property type="match status" value="1"/>
</dbReference>
<dbReference type="Gene3D" id="3.90.400.10">
    <property type="entry name" value="Oligo-1,6-glucosidase, Domain 2"/>
    <property type="match status" value="1"/>
</dbReference>
<evidence type="ECO:0000256" key="1">
    <source>
        <dbReference type="ARBA" id="ARBA00022801"/>
    </source>
</evidence>
<comment type="caution">
    <text evidence="4">The sequence shown here is derived from an EMBL/GenBank/DDBJ whole genome shotgun (WGS) entry which is preliminary data.</text>
</comment>
<dbReference type="InterPro" id="IPR006047">
    <property type="entry name" value="GH13_cat_dom"/>
</dbReference>
<dbReference type="RefSeq" id="WP_102195607.1">
    <property type="nucleotide sequence ID" value="NZ_NIPR01000007.1"/>
</dbReference>
<evidence type="ECO:0000256" key="2">
    <source>
        <dbReference type="ARBA" id="ARBA00023295"/>
    </source>
</evidence>
<proteinExistence type="predicted"/>
<gene>
    <name evidence="4" type="ORF">CBP76_03765</name>
</gene>
<dbReference type="GO" id="GO:0005975">
    <property type="term" value="P:carbohydrate metabolic process"/>
    <property type="evidence" value="ECO:0007669"/>
    <property type="project" value="InterPro"/>
</dbReference>
<dbReference type="InterPro" id="IPR045857">
    <property type="entry name" value="O16G_dom_2"/>
</dbReference>
<feature type="domain" description="Glycosyl hydrolase family 13 catalytic" evidence="3">
    <location>
        <begin position="142"/>
        <end position="508"/>
    </location>
</feature>
<dbReference type="SUPFAM" id="SSF51445">
    <property type="entry name" value="(Trans)glycosidases"/>
    <property type="match status" value="1"/>
</dbReference>
<dbReference type="Proteomes" id="UP000235649">
    <property type="component" value="Unassembled WGS sequence"/>
</dbReference>
<dbReference type="Gene3D" id="2.60.40.10">
    <property type="entry name" value="Immunoglobulins"/>
    <property type="match status" value="1"/>
</dbReference>
<protein>
    <submittedName>
        <fullName evidence="4">Alpha-glycosidase</fullName>
    </submittedName>
</protein>
<dbReference type="CDD" id="cd02857">
    <property type="entry name" value="E_set_CDase_PDE_N"/>
    <property type="match status" value="1"/>
</dbReference>
<dbReference type="Pfam" id="PF02903">
    <property type="entry name" value="Alpha-amylase_N"/>
    <property type="match status" value="1"/>
</dbReference>
<dbReference type="InterPro" id="IPR013783">
    <property type="entry name" value="Ig-like_fold"/>
</dbReference>